<gene>
    <name evidence="1" type="ORF">EB233_22360</name>
</gene>
<evidence type="ECO:0000313" key="2">
    <source>
        <dbReference type="Proteomes" id="UP000503339"/>
    </source>
</evidence>
<dbReference type="AlphaFoldDB" id="A0A6M7UKT3"/>
<dbReference type="Proteomes" id="UP000503339">
    <property type="component" value="Chromosome"/>
</dbReference>
<sequence>MRLGNAVAQTKRAAGAIPVESKWLAIAVELEQSVGPTHFEVGFELADIIGVADAARHKGRKSFR</sequence>
<name>A0A6M7UKT3_9HYPH</name>
<dbReference type="RefSeq" id="WP_064992280.1">
    <property type="nucleotide sequence ID" value="NZ_CP033361.1"/>
</dbReference>
<dbReference type="KEGG" id="merd:EB233_22360"/>
<proteinExistence type="predicted"/>
<evidence type="ECO:0000313" key="1">
    <source>
        <dbReference type="EMBL" id="QKC77901.1"/>
    </source>
</evidence>
<reference evidence="1 2" key="1">
    <citation type="submission" date="2018-10" db="EMBL/GenBank/DDBJ databases">
        <authorList>
            <person name="Perry B.J."/>
            <person name="Sullivan J.T."/>
            <person name="Murphy R.J.T."/>
            <person name="Ramsay J.P."/>
            <person name="Ronson C.W."/>
        </authorList>
    </citation>
    <scope>NUCLEOTIDE SEQUENCE [LARGE SCALE GENOMIC DNA]</scope>
    <source>
        <strain evidence="1 2">NZP2014</strain>
    </source>
</reference>
<dbReference type="EMBL" id="CP033361">
    <property type="protein sequence ID" value="QKC77901.1"/>
    <property type="molecule type" value="Genomic_DNA"/>
</dbReference>
<accession>A0A6M7UKT3</accession>
<protein>
    <submittedName>
        <fullName evidence="1">Uncharacterized protein</fullName>
    </submittedName>
</protein>
<keyword evidence="2" id="KW-1185">Reference proteome</keyword>
<organism evidence="1 2">
    <name type="scientific">Mesorhizobium erdmanii</name>
    <dbReference type="NCBI Taxonomy" id="1777866"/>
    <lineage>
        <taxon>Bacteria</taxon>
        <taxon>Pseudomonadati</taxon>
        <taxon>Pseudomonadota</taxon>
        <taxon>Alphaproteobacteria</taxon>
        <taxon>Hyphomicrobiales</taxon>
        <taxon>Phyllobacteriaceae</taxon>
        <taxon>Mesorhizobium</taxon>
    </lineage>
</organism>